<evidence type="ECO:0000313" key="1">
    <source>
        <dbReference type="EMBL" id="KAJ0206982.1"/>
    </source>
</evidence>
<evidence type="ECO:0000313" key="2">
    <source>
        <dbReference type="Proteomes" id="UP000235145"/>
    </source>
</evidence>
<proteinExistence type="predicted"/>
<organism evidence="1 2">
    <name type="scientific">Lactuca sativa</name>
    <name type="common">Garden lettuce</name>
    <dbReference type="NCBI Taxonomy" id="4236"/>
    <lineage>
        <taxon>Eukaryota</taxon>
        <taxon>Viridiplantae</taxon>
        <taxon>Streptophyta</taxon>
        <taxon>Embryophyta</taxon>
        <taxon>Tracheophyta</taxon>
        <taxon>Spermatophyta</taxon>
        <taxon>Magnoliopsida</taxon>
        <taxon>eudicotyledons</taxon>
        <taxon>Gunneridae</taxon>
        <taxon>Pentapetalae</taxon>
        <taxon>asterids</taxon>
        <taxon>campanulids</taxon>
        <taxon>Asterales</taxon>
        <taxon>Asteraceae</taxon>
        <taxon>Cichorioideae</taxon>
        <taxon>Cichorieae</taxon>
        <taxon>Lactucinae</taxon>
        <taxon>Lactuca</taxon>
    </lineage>
</organism>
<protein>
    <submittedName>
        <fullName evidence="1">Uncharacterized protein</fullName>
    </submittedName>
</protein>
<comment type="caution">
    <text evidence="1">The sequence shown here is derived from an EMBL/GenBank/DDBJ whole genome shotgun (WGS) entry which is preliminary data.</text>
</comment>
<dbReference type="AlphaFoldDB" id="A0A9R1VLH4"/>
<reference evidence="1 2" key="1">
    <citation type="journal article" date="2017" name="Nat. Commun.">
        <title>Genome assembly with in vitro proximity ligation data and whole-genome triplication in lettuce.</title>
        <authorList>
            <person name="Reyes-Chin-Wo S."/>
            <person name="Wang Z."/>
            <person name="Yang X."/>
            <person name="Kozik A."/>
            <person name="Arikit S."/>
            <person name="Song C."/>
            <person name="Xia L."/>
            <person name="Froenicke L."/>
            <person name="Lavelle D.O."/>
            <person name="Truco M.J."/>
            <person name="Xia R."/>
            <person name="Zhu S."/>
            <person name="Xu C."/>
            <person name="Xu H."/>
            <person name="Xu X."/>
            <person name="Cox K."/>
            <person name="Korf I."/>
            <person name="Meyers B.C."/>
            <person name="Michelmore R.W."/>
        </authorList>
    </citation>
    <scope>NUCLEOTIDE SEQUENCE [LARGE SCALE GENOMIC DNA]</scope>
    <source>
        <strain evidence="2">cv. Salinas</strain>
        <tissue evidence="1">Seedlings</tissue>
    </source>
</reference>
<sequence length="109" mass="12112">MNFFLELIYAQVISLEFFSVDPSIDSSVGGDVLLSGVSASNQIFTGRLSTAFSFFNFTKRDSICFSSSSLSCLYAGNQMEGTKRERERQLPIPKYAGRQFPCSLATNMH</sequence>
<accession>A0A9R1VLH4</accession>
<dbReference type="Proteomes" id="UP000235145">
    <property type="component" value="Unassembled WGS sequence"/>
</dbReference>
<dbReference type="EMBL" id="NBSK02000005">
    <property type="protein sequence ID" value="KAJ0206982.1"/>
    <property type="molecule type" value="Genomic_DNA"/>
</dbReference>
<gene>
    <name evidence="1" type="ORF">LSAT_V11C500279640</name>
</gene>
<keyword evidence="2" id="KW-1185">Reference proteome</keyword>
<name>A0A9R1VLH4_LACSA</name>